<evidence type="ECO:0000256" key="1">
    <source>
        <dbReference type="SAM" id="MobiDB-lite"/>
    </source>
</evidence>
<dbReference type="EMBL" id="MF431496">
    <property type="protein sequence ID" value="AUB51167.1"/>
    <property type="molecule type" value="Genomic_DNA"/>
</dbReference>
<accession>A0A2H4V846</accession>
<dbReference type="InterPro" id="IPR010883">
    <property type="entry name" value="Marek_disease_virus_LORF3"/>
</dbReference>
<sequence length="489" mass="55571">MTSERALTLAPGKVSTADIYEADFSFRREFVRQILQRLFPRTLTTVKEIEGAKCQRPPKVELSTLLRIIAHHEAPHIYAPGPQLPKSTAIVDGLWVACRGLAAECMFTGGGTIALIERLATSWLTAIRLILSWHPIHAPNRNQEPLDSLCREGREYIVMISGTVHPRHATWPFWQVMRKCLDWCCAFHPPDDHSCEFGAPRIGIRLEGENHFFAPILGLYSVVMTWSPISCYREFPIRQNSKEPDPQPSTSSEPEPQPSTSSHRNIPVARVRPLVAQQKVPKTRPLDTEIHRPGPIAIQNPTDTDEPELRLNPRPRPGPSGQNTRPRTPTLDLDTVVVRDHPVTHRRPRSPSPPEEDYTNQDENLSYTPQLIHSSPDSEVAEEIYAQPDPWGTQELLLANRERTPDDQTDITDDSADWSEGETRRPSHSEVGERRLSRENNSEDPNRSRSRSRSRERRRRRPRVRPGRRSTATTIRDLVVLGMSSSDDE</sequence>
<evidence type="ECO:0000313" key="4">
    <source>
        <dbReference type="EMBL" id="AUB51167.1"/>
    </source>
</evidence>
<gene>
    <name evidence="4" type="primary">MDV012</name>
</gene>
<feature type="region of interest" description="Disordered" evidence="1">
    <location>
        <begin position="402"/>
        <end position="473"/>
    </location>
</feature>
<reference evidence="4" key="1">
    <citation type="journal article" date="2017" name="Evol. Appl.">
        <title>A phylogenomic analysis of Marek's disease virus reveals independent paths to virulence in Eurasia and North America.</title>
        <authorList>
            <person name="Trimpert J."/>
            <person name="Groenke N."/>
            <person name="Jenckel M."/>
            <person name="He S."/>
            <person name="Kunec D."/>
            <person name="Szpara M.L."/>
            <person name="Spatz S.J."/>
            <person name="Osterrieder N."/>
            <person name="McMahon D.P."/>
        </authorList>
    </citation>
    <scope>NUCLEOTIDE SEQUENCE</scope>
    <source>
        <strain evidence="2">ATE2539</strain>
        <strain evidence="3">EU-1</strain>
        <strain evidence="4">Polen5</strain>
    </source>
</reference>
<feature type="compositionally biased region" description="Basic residues" evidence="1">
    <location>
        <begin position="448"/>
        <end position="468"/>
    </location>
</feature>
<dbReference type="EMBL" id="MF431493">
    <property type="protein sequence ID" value="AUB50912.1"/>
    <property type="molecule type" value="Genomic_DNA"/>
</dbReference>
<dbReference type="EMBL" id="MF431494">
    <property type="protein sequence ID" value="AUB50997.1"/>
    <property type="molecule type" value="Genomic_DNA"/>
</dbReference>
<dbReference type="RefSeq" id="YP_001033928.2">
    <property type="nucleotide sequence ID" value="NC_002229.3"/>
</dbReference>
<proteinExistence type="predicted"/>
<feature type="compositionally biased region" description="Basic and acidic residues" evidence="1">
    <location>
        <begin position="421"/>
        <end position="447"/>
    </location>
</feature>
<protein>
    <submittedName>
        <fullName evidence="4">Protein MDV012</fullName>
    </submittedName>
</protein>
<feature type="compositionally biased region" description="Low complexity" evidence="1">
    <location>
        <begin position="248"/>
        <end position="262"/>
    </location>
</feature>
<evidence type="ECO:0000313" key="2">
    <source>
        <dbReference type="EMBL" id="AUB50912.1"/>
    </source>
</evidence>
<feature type="compositionally biased region" description="Acidic residues" evidence="1">
    <location>
        <begin position="407"/>
        <end position="420"/>
    </location>
</feature>
<dbReference type="KEGG" id="vg:4811473"/>
<evidence type="ECO:0000313" key="3">
    <source>
        <dbReference type="EMBL" id="AUB50997.1"/>
    </source>
</evidence>
<feature type="region of interest" description="Disordered" evidence="1">
    <location>
        <begin position="238"/>
        <end position="362"/>
    </location>
</feature>
<dbReference type="GeneID" id="4811473"/>
<dbReference type="OrthoDB" id="24823at10239"/>
<dbReference type="Pfam" id="PF07420">
    <property type="entry name" value="DUF1509"/>
    <property type="match status" value="1"/>
</dbReference>
<name>A0A2H4V846_9ALPH</name>
<organism evidence="4">
    <name type="scientific">Gallid alphaherpesvirus 2</name>
    <dbReference type="NCBI Taxonomy" id="10390"/>
    <lineage>
        <taxon>Viruses</taxon>
        <taxon>Duplodnaviria</taxon>
        <taxon>Heunggongvirae</taxon>
        <taxon>Peploviricota</taxon>
        <taxon>Herviviricetes</taxon>
        <taxon>Herpesvirales</taxon>
        <taxon>Orthoherpesviridae</taxon>
        <taxon>Alphaherpesvirinae</taxon>
        <taxon>Mardivirus</taxon>
        <taxon>Mardivirus gallidalpha2</taxon>
    </lineage>
</organism>